<evidence type="ECO:0000313" key="1">
    <source>
        <dbReference type="EMBL" id="GAA0358980.1"/>
    </source>
</evidence>
<proteinExistence type="predicted"/>
<reference evidence="2" key="1">
    <citation type="journal article" date="2019" name="Int. J. Syst. Evol. Microbiol.">
        <title>The Global Catalogue of Microorganisms (GCM) 10K type strain sequencing project: providing services to taxonomists for standard genome sequencing and annotation.</title>
        <authorList>
            <consortium name="The Broad Institute Genomics Platform"/>
            <consortium name="The Broad Institute Genome Sequencing Center for Infectious Disease"/>
            <person name="Wu L."/>
            <person name="Ma J."/>
        </authorList>
    </citation>
    <scope>NUCLEOTIDE SEQUENCE [LARGE SCALE GENOMIC DNA]</scope>
    <source>
        <strain evidence="2">JCM 13378</strain>
    </source>
</reference>
<dbReference type="RefSeq" id="WP_343845152.1">
    <property type="nucleotide sequence ID" value="NZ_BAAAEI010000012.1"/>
</dbReference>
<organism evidence="1 2">
    <name type="scientific">Bowmanella denitrificans</name>
    <dbReference type="NCBI Taxonomy" id="366582"/>
    <lineage>
        <taxon>Bacteria</taxon>
        <taxon>Pseudomonadati</taxon>
        <taxon>Pseudomonadota</taxon>
        <taxon>Gammaproteobacteria</taxon>
        <taxon>Alteromonadales</taxon>
        <taxon>Alteromonadaceae</taxon>
        <taxon>Bowmanella</taxon>
    </lineage>
</organism>
<dbReference type="SUPFAM" id="SSF50965">
    <property type="entry name" value="Galactose oxidase, central domain"/>
    <property type="match status" value="1"/>
</dbReference>
<name>A0ABP3H4Z1_9ALTE</name>
<evidence type="ECO:0000313" key="2">
    <source>
        <dbReference type="Proteomes" id="UP001501757"/>
    </source>
</evidence>
<protein>
    <submittedName>
        <fullName evidence="1">Type IV secretion system immunity protein Tsi7</fullName>
    </submittedName>
</protein>
<accession>A0ABP3H4Z1</accession>
<comment type="caution">
    <text evidence="1">The sequence shown here is derived from an EMBL/GenBank/DDBJ whole genome shotgun (WGS) entry which is preliminary data.</text>
</comment>
<dbReference type="InterPro" id="IPR011043">
    <property type="entry name" value="Gal_Oxase/kelch_b-propeller"/>
</dbReference>
<keyword evidence="2" id="KW-1185">Reference proteome</keyword>
<dbReference type="EMBL" id="BAAAEI010000012">
    <property type="protein sequence ID" value="GAA0358980.1"/>
    <property type="molecule type" value="Genomic_DNA"/>
</dbReference>
<gene>
    <name evidence="1" type="primary">tsi7</name>
    <name evidence="1" type="ORF">GCM10009092_24010</name>
</gene>
<dbReference type="Proteomes" id="UP001501757">
    <property type="component" value="Unassembled WGS sequence"/>
</dbReference>
<sequence>MSDNFLDSRYLVQGAARYADLVYLISKARGLADDDVPHSSIIAMDRDKWADAFNTNWNATAIAISKKPSEKMVLIGEDGQVCSYVGGVRTDEKSLANAPMIRSASSIGGYVYACGMKRQVFKRVDENRWTDLSAPMPGKSERAGFEAISGYSEKEIYAVGWNGEIWKFDGSQWVNFDGLTNLILTSVCCADDGQVYVAGQQGTLLIGRNEQWQQVEFEDGENEDFWGLSYFQGRLYLSTMTNLYTLQDQRLIPVDLGDLNCSTFFALTHAEQVLWSVGSHDLLAYDGKQWRAYK</sequence>